<dbReference type="InterPro" id="IPR004644">
    <property type="entry name" value="Fe-S_L-Ser_mono"/>
</dbReference>
<evidence type="ECO:0000256" key="2">
    <source>
        <dbReference type="ARBA" id="ARBA00004742"/>
    </source>
</evidence>
<dbReference type="Pfam" id="PF03313">
    <property type="entry name" value="SDH_alpha"/>
    <property type="match status" value="1"/>
</dbReference>
<keyword evidence="15" id="KW-1185">Reference proteome</keyword>
<comment type="cofactor">
    <cofactor evidence="1 11">
        <name>[4Fe-4S] cluster</name>
        <dbReference type="ChEBI" id="CHEBI:49883"/>
    </cofactor>
</comment>
<dbReference type="SUPFAM" id="SSF143548">
    <property type="entry name" value="Serine metabolism enzymes domain"/>
    <property type="match status" value="1"/>
</dbReference>
<dbReference type="Gene3D" id="3.30.1330.90">
    <property type="entry name" value="D-3-phosphoglycerate dehydrogenase, domain 3"/>
    <property type="match status" value="1"/>
</dbReference>
<dbReference type="Proteomes" id="UP001304769">
    <property type="component" value="Unassembled WGS sequence"/>
</dbReference>
<protein>
    <recommendedName>
        <fullName evidence="11">L-serine dehydratase</fullName>
        <ecNumber evidence="11">4.3.1.17</ecNumber>
    </recommendedName>
</protein>
<evidence type="ECO:0000256" key="9">
    <source>
        <dbReference type="ARBA" id="ARBA00023239"/>
    </source>
</evidence>
<dbReference type="EMBL" id="JAYGGQ010000001">
    <property type="protein sequence ID" value="MEA5453860.1"/>
    <property type="molecule type" value="Genomic_DNA"/>
</dbReference>
<organism evidence="14 15">
    <name type="scientific">Sinomonas terricola</name>
    <dbReference type="NCBI Taxonomy" id="3110330"/>
    <lineage>
        <taxon>Bacteria</taxon>
        <taxon>Bacillati</taxon>
        <taxon>Actinomycetota</taxon>
        <taxon>Actinomycetes</taxon>
        <taxon>Micrococcales</taxon>
        <taxon>Micrococcaceae</taxon>
        <taxon>Sinomonas</taxon>
    </lineage>
</organism>
<evidence type="ECO:0000256" key="3">
    <source>
        <dbReference type="ARBA" id="ARBA00008636"/>
    </source>
</evidence>
<evidence type="ECO:0000256" key="7">
    <source>
        <dbReference type="ARBA" id="ARBA00023004"/>
    </source>
</evidence>
<accession>A0ABU5T2R3</accession>
<reference evidence="14 15" key="1">
    <citation type="submission" date="2023-12" db="EMBL/GenBank/DDBJ databases">
        <title>Sinomonas terricola sp. nov, isolated from litchi orchard soil in Guangdong, PR China.</title>
        <authorList>
            <person name="Jiaxin W."/>
            <person name="Yang Z."/>
            <person name="Honghui Z."/>
        </authorList>
    </citation>
    <scope>NUCLEOTIDE SEQUENCE [LARGE SCALE GENOMIC DNA]</scope>
    <source>
        <strain evidence="14 15">JGH33</strain>
    </source>
</reference>
<dbReference type="EC" id="4.3.1.17" evidence="11"/>
<evidence type="ECO:0000313" key="15">
    <source>
        <dbReference type="Proteomes" id="UP001304769"/>
    </source>
</evidence>
<keyword evidence="7 11" id="KW-0408">Iron</keyword>
<name>A0ABU5T2R3_9MICC</name>
<evidence type="ECO:0000313" key="14">
    <source>
        <dbReference type="EMBL" id="MEA5453860.1"/>
    </source>
</evidence>
<evidence type="ECO:0000256" key="1">
    <source>
        <dbReference type="ARBA" id="ARBA00001966"/>
    </source>
</evidence>
<dbReference type="GO" id="GO:0003941">
    <property type="term" value="F:L-serine ammonia-lyase activity"/>
    <property type="evidence" value="ECO:0007669"/>
    <property type="project" value="UniProtKB-EC"/>
</dbReference>
<evidence type="ECO:0000256" key="10">
    <source>
        <dbReference type="ARBA" id="ARBA00049406"/>
    </source>
</evidence>
<proteinExistence type="inferred from homology"/>
<gene>
    <name evidence="14" type="ORF">SPF06_03915</name>
</gene>
<dbReference type="InterPro" id="IPR005130">
    <property type="entry name" value="Ser_deHydtase-like_asu"/>
</dbReference>
<dbReference type="NCBIfam" id="TIGR00720">
    <property type="entry name" value="sda_mono"/>
    <property type="match status" value="1"/>
</dbReference>
<comment type="pathway">
    <text evidence="2">Carbohydrate biosynthesis; gluconeogenesis.</text>
</comment>
<evidence type="ECO:0000259" key="12">
    <source>
        <dbReference type="Pfam" id="PF03313"/>
    </source>
</evidence>
<evidence type="ECO:0000256" key="6">
    <source>
        <dbReference type="ARBA" id="ARBA00022723"/>
    </source>
</evidence>
<dbReference type="PANTHER" id="PTHR30182:SF1">
    <property type="entry name" value="L-SERINE DEHYDRATASE 1"/>
    <property type="match status" value="1"/>
</dbReference>
<keyword evidence="8 11" id="KW-0411">Iron-sulfur</keyword>
<dbReference type="PANTHER" id="PTHR30182">
    <property type="entry name" value="L-SERINE DEHYDRATASE"/>
    <property type="match status" value="1"/>
</dbReference>
<dbReference type="InterPro" id="IPR051318">
    <property type="entry name" value="Fe-S_L-Ser"/>
</dbReference>
<feature type="domain" description="Serine dehydratase-like alpha subunit" evidence="12">
    <location>
        <begin position="188"/>
        <end position="452"/>
    </location>
</feature>
<dbReference type="InterPro" id="IPR005131">
    <property type="entry name" value="Ser_deHydtase_bsu"/>
</dbReference>
<evidence type="ECO:0000256" key="8">
    <source>
        <dbReference type="ARBA" id="ARBA00023014"/>
    </source>
</evidence>
<evidence type="ECO:0000259" key="13">
    <source>
        <dbReference type="Pfam" id="PF03315"/>
    </source>
</evidence>
<evidence type="ECO:0000256" key="5">
    <source>
        <dbReference type="ARBA" id="ARBA00022485"/>
    </source>
</evidence>
<dbReference type="RefSeq" id="WP_323277607.1">
    <property type="nucleotide sequence ID" value="NZ_JAYGGQ010000001.1"/>
</dbReference>
<keyword evidence="9 11" id="KW-0456">Lyase</keyword>
<keyword evidence="4 11" id="KW-0312">Gluconeogenesis</keyword>
<evidence type="ECO:0000256" key="11">
    <source>
        <dbReference type="RuleBase" id="RU366059"/>
    </source>
</evidence>
<comment type="catalytic activity">
    <reaction evidence="10 11">
        <text>L-serine = pyruvate + NH4(+)</text>
        <dbReference type="Rhea" id="RHEA:19169"/>
        <dbReference type="ChEBI" id="CHEBI:15361"/>
        <dbReference type="ChEBI" id="CHEBI:28938"/>
        <dbReference type="ChEBI" id="CHEBI:33384"/>
        <dbReference type="EC" id="4.3.1.17"/>
    </reaction>
</comment>
<keyword evidence="6 11" id="KW-0479">Metal-binding</keyword>
<dbReference type="Pfam" id="PF03315">
    <property type="entry name" value="SDH_beta"/>
    <property type="match status" value="1"/>
</dbReference>
<keyword evidence="5 11" id="KW-0004">4Fe-4S</keyword>
<evidence type="ECO:0000256" key="4">
    <source>
        <dbReference type="ARBA" id="ARBA00022432"/>
    </source>
</evidence>
<feature type="domain" description="Serine dehydratase beta chain" evidence="13">
    <location>
        <begin position="4"/>
        <end position="157"/>
    </location>
</feature>
<sequence>MALSALDMFSVGIGPSSSHTVGPMRAAALFIEGLRSEGLLGGVGRVQAELFGSLGATGHGHGSDKAVILGLEGERPETVDTDAADARVAQACAEGKLLLAGERHIGFSRADDVVLHRRRTLPAHPNGMVFRAYDDGGALLREATFYSVGGGFVVDEDAVGADRIVEDSTPLPYPFTTGAQLLAHCRREGLRVSDVMLANELAWRTESELRSELLHIWAVMKECVRNGCTRTEKLLPGGLKVPRRAPKLLADLEAANDQTDPFRAMDWVNLFALAVNEENASGGRIVTAPTNGAAGIVPAVLHYYSTFVPGADDDGVVRFLLTAAAVGILFKENASISGAEVGCQGEVGSACAMAAGGLCEVLGGTPEQVENAAEIGIEHNLGLTCDPVGGLVQIPCIERNAVASNKAINAARIALRGDGSHKVSLDKAIKTMRETGADMKVKYKETSRGGLAVNVIEC</sequence>
<comment type="similarity">
    <text evidence="3 11">Belongs to the iron-sulfur dependent L-serine dehydratase family.</text>
</comment>
<comment type="caution">
    <text evidence="14">The sequence shown here is derived from an EMBL/GenBank/DDBJ whole genome shotgun (WGS) entry which is preliminary data.</text>
</comment>
<dbReference type="InterPro" id="IPR029009">
    <property type="entry name" value="ASB_dom_sf"/>
</dbReference>